<keyword evidence="11" id="KW-1185">Reference proteome</keyword>
<evidence type="ECO:0000313" key="11">
    <source>
        <dbReference type="Proteomes" id="UP000321051"/>
    </source>
</evidence>
<sequence length="127" mass="14075">MIKGIGIDIIELERIERSLKQKKFLPRILNEQELIASERLSGKRLVAFTAGRFAAKEAFVKAAGTGISAETGFHDITVSNGKKGEPLLRCRGYEAYTIHVSISHSRDSAVAQVIIEERSEGYADRNE</sequence>
<dbReference type="Proteomes" id="UP000321051">
    <property type="component" value="Unassembled WGS sequence"/>
</dbReference>
<dbReference type="InterPro" id="IPR002582">
    <property type="entry name" value="ACPS"/>
</dbReference>
<dbReference type="AlphaFoldDB" id="A0A510Y2R9"/>
<accession>A0A510Y2R9</accession>
<comment type="cofactor">
    <cofactor evidence="8">
        <name>Mg(2+)</name>
        <dbReference type="ChEBI" id="CHEBI:18420"/>
    </cofactor>
</comment>
<keyword evidence="1 8" id="KW-0444">Lipid biosynthesis</keyword>
<evidence type="ECO:0000256" key="3">
    <source>
        <dbReference type="ARBA" id="ARBA00022723"/>
    </source>
</evidence>
<dbReference type="NCBIfam" id="TIGR00516">
    <property type="entry name" value="acpS"/>
    <property type="match status" value="1"/>
</dbReference>
<dbReference type="GO" id="GO:0006633">
    <property type="term" value="P:fatty acid biosynthetic process"/>
    <property type="evidence" value="ECO:0007669"/>
    <property type="project" value="UniProtKB-UniRule"/>
</dbReference>
<keyword evidence="7 8" id="KW-0275">Fatty acid biosynthesis</keyword>
<dbReference type="HAMAP" id="MF_00101">
    <property type="entry name" value="AcpS"/>
    <property type="match status" value="1"/>
</dbReference>
<dbReference type="GO" id="GO:0008897">
    <property type="term" value="F:holo-[acyl-carrier-protein] synthase activity"/>
    <property type="evidence" value="ECO:0007669"/>
    <property type="project" value="UniProtKB-UniRule"/>
</dbReference>
<comment type="catalytic activity">
    <reaction evidence="8">
        <text>apo-[ACP] + CoA = holo-[ACP] + adenosine 3',5'-bisphosphate + H(+)</text>
        <dbReference type="Rhea" id="RHEA:12068"/>
        <dbReference type="Rhea" id="RHEA-COMP:9685"/>
        <dbReference type="Rhea" id="RHEA-COMP:9690"/>
        <dbReference type="ChEBI" id="CHEBI:15378"/>
        <dbReference type="ChEBI" id="CHEBI:29999"/>
        <dbReference type="ChEBI" id="CHEBI:57287"/>
        <dbReference type="ChEBI" id="CHEBI:58343"/>
        <dbReference type="ChEBI" id="CHEBI:64479"/>
        <dbReference type="EC" id="2.7.8.7"/>
    </reaction>
</comment>
<keyword evidence="6 8" id="KW-0443">Lipid metabolism</keyword>
<evidence type="ECO:0000313" key="10">
    <source>
        <dbReference type="EMBL" id="GEK57483.1"/>
    </source>
</evidence>
<keyword evidence="8" id="KW-0963">Cytoplasm</keyword>
<organism evidence="10 11">
    <name type="scientific">Marinococcus halophilus</name>
    <dbReference type="NCBI Taxonomy" id="1371"/>
    <lineage>
        <taxon>Bacteria</taxon>
        <taxon>Bacillati</taxon>
        <taxon>Bacillota</taxon>
        <taxon>Bacilli</taxon>
        <taxon>Bacillales</taxon>
        <taxon>Bacillaceae</taxon>
        <taxon>Marinococcus</taxon>
    </lineage>
</organism>
<dbReference type="GO" id="GO:0005737">
    <property type="term" value="C:cytoplasm"/>
    <property type="evidence" value="ECO:0007669"/>
    <property type="project" value="UniProtKB-SubCell"/>
</dbReference>
<evidence type="ECO:0000259" key="9">
    <source>
        <dbReference type="Pfam" id="PF01648"/>
    </source>
</evidence>
<dbReference type="RefSeq" id="WP_094907490.1">
    <property type="nucleotide sequence ID" value="NZ_BJUN01000002.1"/>
</dbReference>
<protein>
    <recommendedName>
        <fullName evidence="8">Holo-[acyl-carrier-protein] synthase</fullName>
        <shortName evidence="8">Holo-ACP synthase</shortName>
        <ecNumber evidence="8">2.7.8.7</ecNumber>
    </recommendedName>
    <alternativeName>
        <fullName evidence="8">4'-phosphopantetheinyl transferase AcpS</fullName>
    </alternativeName>
</protein>
<comment type="similarity">
    <text evidence="8">Belongs to the P-Pant transferase superfamily. AcpS family.</text>
</comment>
<dbReference type="InterPro" id="IPR008278">
    <property type="entry name" value="4-PPantetheinyl_Trfase_dom"/>
</dbReference>
<dbReference type="EMBL" id="BJUN01000002">
    <property type="protein sequence ID" value="GEK57483.1"/>
    <property type="molecule type" value="Genomic_DNA"/>
</dbReference>
<keyword evidence="2 8" id="KW-0808">Transferase</keyword>
<dbReference type="OrthoDB" id="517356at2"/>
<dbReference type="Pfam" id="PF01648">
    <property type="entry name" value="ACPS"/>
    <property type="match status" value="1"/>
</dbReference>
<dbReference type="InterPro" id="IPR004568">
    <property type="entry name" value="Ppantetheine-prot_Trfase_dom"/>
</dbReference>
<keyword evidence="4 8" id="KW-0276">Fatty acid metabolism</keyword>
<dbReference type="InterPro" id="IPR037143">
    <property type="entry name" value="4-PPantetheinyl_Trfase_dom_sf"/>
</dbReference>
<dbReference type="EC" id="2.7.8.7" evidence="8"/>
<evidence type="ECO:0000256" key="7">
    <source>
        <dbReference type="ARBA" id="ARBA00023160"/>
    </source>
</evidence>
<dbReference type="NCBIfam" id="TIGR00556">
    <property type="entry name" value="pantethn_trn"/>
    <property type="match status" value="1"/>
</dbReference>
<comment type="subcellular location">
    <subcellularLocation>
        <location evidence="8">Cytoplasm</location>
    </subcellularLocation>
</comment>
<evidence type="ECO:0000256" key="5">
    <source>
        <dbReference type="ARBA" id="ARBA00022842"/>
    </source>
</evidence>
<feature type="binding site" evidence="8">
    <location>
        <position position="8"/>
    </location>
    <ligand>
        <name>Mg(2+)</name>
        <dbReference type="ChEBI" id="CHEBI:18420"/>
    </ligand>
</feature>
<dbReference type="GO" id="GO:0000287">
    <property type="term" value="F:magnesium ion binding"/>
    <property type="evidence" value="ECO:0007669"/>
    <property type="project" value="UniProtKB-UniRule"/>
</dbReference>
<evidence type="ECO:0000256" key="8">
    <source>
        <dbReference type="HAMAP-Rule" id="MF_00101"/>
    </source>
</evidence>
<dbReference type="SUPFAM" id="SSF56214">
    <property type="entry name" value="4'-phosphopantetheinyl transferase"/>
    <property type="match status" value="1"/>
</dbReference>
<comment type="caution">
    <text evidence="10">The sequence shown here is derived from an EMBL/GenBank/DDBJ whole genome shotgun (WGS) entry which is preliminary data.</text>
</comment>
<feature type="domain" description="4'-phosphopantetheinyl transferase" evidence="9">
    <location>
        <begin position="4"/>
        <end position="110"/>
    </location>
</feature>
<gene>
    <name evidence="8 10" type="primary">acpS</name>
    <name evidence="10" type="ORF">MHA01_03880</name>
</gene>
<evidence type="ECO:0000256" key="4">
    <source>
        <dbReference type="ARBA" id="ARBA00022832"/>
    </source>
</evidence>
<evidence type="ECO:0000256" key="6">
    <source>
        <dbReference type="ARBA" id="ARBA00023098"/>
    </source>
</evidence>
<keyword evidence="3 8" id="KW-0479">Metal-binding</keyword>
<evidence type="ECO:0000256" key="2">
    <source>
        <dbReference type="ARBA" id="ARBA00022679"/>
    </source>
</evidence>
<dbReference type="Gene3D" id="3.90.470.20">
    <property type="entry name" value="4'-phosphopantetheinyl transferase domain"/>
    <property type="match status" value="1"/>
</dbReference>
<name>A0A510Y2R9_MARHA</name>
<keyword evidence="5 8" id="KW-0460">Magnesium</keyword>
<reference evidence="10 11" key="1">
    <citation type="submission" date="2019-07" db="EMBL/GenBank/DDBJ databases">
        <title>Whole genome shotgun sequence of Marinococcus halophilus NBRC 102359.</title>
        <authorList>
            <person name="Hosoyama A."/>
            <person name="Uohara A."/>
            <person name="Ohji S."/>
            <person name="Ichikawa N."/>
        </authorList>
    </citation>
    <scope>NUCLEOTIDE SEQUENCE [LARGE SCALE GENOMIC DNA]</scope>
    <source>
        <strain evidence="10 11">NBRC 102359</strain>
    </source>
</reference>
<comment type="function">
    <text evidence="8">Transfers the 4'-phosphopantetheine moiety from coenzyme A to a Ser of acyl-carrier-protein.</text>
</comment>
<feature type="binding site" evidence="8">
    <location>
        <position position="57"/>
    </location>
    <ligand>
        <name>Mg(2+)</name>
        <dbReference type="ChEBI" id="CHEBI:18420"/>
    </ligand>
</feature>
<dbReference type="STRING" id="1371.GCA_900166605_00701"/>
<proteinExistence type="inferred from homology"/>
<evidence type="ECO:0000256" key="1">
    <source>
        <dbReference type="ARBA" id="ARBA00022516"/>
    </source>
</evidence>